<keyword evidence="1" id="KW-0812">Transmembrane</keyword>
<feature type="transmembrane region" description="Helical" evidence="1">
    <location>
        <begin position="5"/>
        <end position="28"/>
    </location>
</feature>
<keyword evidence="1" id="KW-1133">Transmembrane helix</keyword>
<proteinExistence type="predicted"/>
<gene>
    <name evidence="2" type="ORF">AB8O55_28760</name>
</gene>
<evidence type="ECO:0000313" key="3">
    <source>
        <dbReference type="Proteomes" id="UP001564626"/>
    </source>
</evidence>
<evidence type="ECO:0000256" key="1">
    <source>
        <dbReference type="SAM" id="Phobius"/>
    </source>
</evidence>
<protein>
    <submittedName>
        <fullName evidence="2">Uncharacterized protein</fullName>
    </submittedName>
</protein>
<reference evidence="2 3" key="1">
    <citation type="submission" date="2024-08" db="EMBL/GenBank/DDBJ databases">
        <title>Genome mining of Saccharopolyspora cebuensis PGLac3 from Nigerian medicinal plant.</title>
        <authorList>
            <person name="Ezeobiora C.E."/>
            <person name="Igbokwe N.H."/>
            <person name="Amin D.H."/>
            <person name="Mendie U.E."/>
        </authorList>
    </citation>
    <scope>NUCLEOTIDE SEQUENCE [LARGE SCALE GENOMIC DNA]</scope>
    <source>
        <strain evidence="2 3">PGLac3</strain>
    </source>
</reference>
<keyword evidence="3" id="KW-1185">Reference proteome</keyword>
<dbReference type="EMBL" id="JBGEHV010000094">
    <property type="protein sequence ID" value="MEY8043419.1"/>
    <property type="molecule type" value="Genomic_DNA"/>
</dbReference>
<accession>A0ABV4CVH0</accession>
<comment type="caution">
    <text evidence="2">The sequence shown here is derived from an EMBL/GenBank/DDBJ whole genome shotgun (WGS) entry which is preliminary data.</text>
</comment>
<sequence length="57" mass="5900">MSIRVYTFCATAVTVSAVAGLLVGGYLATTAEQPSTRHAEVTHVTEVGPAEATLPPR</sequence>
<dbReference type="Proteomes" id="UP001564626">
    <property type="component" value="Unassembled WGS sequence"/>
</dbReference>
<evidence type="ECO:0000313" key="2">
    <source>
        <dbReference type="EMBL" id="MEY8043419.1"/>
    </source>
</evidence>
<dbReference type="RefSeq" id="WP_345362849.1">
    <property type="nucleotide sequence ID" value="NZ_BAABII010000007.1"/>
</dbReference>
<name>A0ABV4CVH0_9PSEU</name>
<keyword evidence="1" id="KW-0472">Membrane</keyword>
<organism evidence="2 3">
    <name type="scientific">Saccharopolyspora cebuensis</name>
    <dbReference type="NCBI Taxonomy" id="418759"/>
    <lineage>
        <taxon>Bacteria</taxon>
        <taxon>Bacillati</taxon>
        <taxon>Actinomycetota</taxon>
        <taxon>Actinomycetes</taxon>
        <taxon>Pseudonocardiales</taxon>
        <taxon>Pseudonocardiaceae</taxon>
        <taxon>Saccharopolyspora</taxon>
    </lineage>
</organism>